<reference evidence="2" key="1">
    <citation type="submission" date="2022-11" db="UniProtKB">
        <authorList>
            <consortium name="WormBaseParasite"/>
        </authorList>
    </citation>
    <scope>IDENTIFICATION</scope>
</reference>
<dbReference type="WBParaSite" id="nRc.2.0.1.t15766-RA">
    <property type="protein sequence ID" value="nRc.2.0.1.t15766-RA"/>
    <property type="gene ID" value="nRc.2.0.1.g15766"/>
</dbReference>
<dbReference type="AlphaFoldDB" id="A0A915IPN3"/>
<proteinExistence type="predicted"/>
<name>A0A915IPN3_ROMCU</name>
<organism evidence="1 2">
    <name type="scientific">Romanomermis culicivorax</name>
    <name type="common">Nematode worm</name>
    <dbReference type="NCBI Taxonomy" id="13658"/>
    <lineage>
        <taxon>Eukaryota</taxon>
        <taxon>Metazoa</taxon>
        <taxon>Ecdysozoa</taxon>
        <taxon>Nematoda</taxon>
        <taxon>Enoplea</taxon>
        <taxon>Dorylaimia</taxon>
        <taxon>Mermithida</taxon>
        <taxon>Mermithoidea</taxon>
        <taxon>Mermithidae</taxon>
        <taxon>Romanomermis</taxon>
    </lineage>
</organism>
<evidence type="ECO:0000313" key="2">
    <source>
        <dbReference type="WBParaSite" id="nRc.2.0.1.t15766-RA"/>
    </source>
</evidence>
<dbReference type="Proteomes" id="UP000887565">
    <property type="component" value="Unplaced"/>
</dbReference>
<evidence type="ECO:0000313" key="1">
    <source>
        <dbReference type="Proteomes" id="UP000887565"/>
    </source>
</evidence>
<protein>
    <submittedName>
        <fullName evidence="2">Uncharacterized protein</fullName>
    </submittedName>
</protein>
<accession>A0A915IPN3</accession>
<keyword evidence="1" id="KW-1185">Reference proteome</keyword>
<sequence>MATLKFSYRLPILVKSGKKIIYKRSGIFPTYGCNHKEIVSMKWVYILCQRKSTSTLSDALDPRRVESTVTEAKK</sequence>